<organism evidence="1 2">
    <name type="scientific">Massilicoli timonensis</name>
    <dbReference type="NCBI Taxonomy" id="2015901"/>
    <lineage>
        <taxon>Bacteria</taxon>
        <taxon>Bacillati</taxon>
        <taxon>Bacillota</taxon>
        <taxon>Erysipelotrichia</taxon>
        <taxon>Erysipelotrichales</taxon>
        <taxon>Erysipelotrichaceae</taxon>
        <taxon>Massilicoli</taxon>
    </lineage>
</organism>
<keyword evidence="2" id="KW-1185">Reference proteome</keyword>
<gene>
    <name evidence="1" type="ORF">NE663_00370</name>
</gene>
<name>A0ABT1SJ49_9FIRM</name>
<evidence type="ECO:0000313" key="1">
    <source>
        <dbReference type="EMBL" id="MCQ5120715.1"/>
    </source>
</evidence>
<dbReference type="Proteomes" id="UP001524435">
    <property type="component" value="Unassembled WGS sequence"/>
</dbReference>
<protein>
    <submittedName>
        <fullName evidence="1">Uncharacterized protein</fullName>
    </submittedName>
</protein>
<evidence type="ECO:0000313" key="2">
    <source>
        <dbReference type="Proteomes" id="UP001524435"/>
    </source>
</evidence>
<accession>A0ABT1SJ49</accession>
<reference evidence="1 2" key="1">
    <citation type="submission" date="2022-06" db="EMBL/GenBank/DDBJ databases">
        <title>Isolation of gut microbiota from human fecal samples.</title>
        <authorList>
            <person name="Pamer E.G."/>
            <person name="Barat B."/>
            <person name="Waligurski E."/>
            <person name="Medina S."/>
            <person name="Paddock L."/>
            <person name="Mostad J."/>
        </authorList>
    </citation>
    <scope>NUCLEOTIDE SEQUENCE [LARGE SCALE GENOMIC DNA]</scope>
    <source>
        <strain evidence="1 2">DFI.6.1</strain>
    </source>
</reference>
<proteinExistence type="predicted"/>
<sequence length="68" mass="8447">MERADCNFEAELLKQIQIVEQHRKTVYRYLEQNPDDCCARRAYRYYERLVCCLMKQYEERFDKLDDSL</sequence>
<dbReference type="EMBL" id="JANGCH010000001">
    <property type="protein sequence ID" value="MCQ5120715.1"/>
    <property type="molecule type" value="Genomic_DNA"/>
</dbReference>
<comment type="caution">
    <text evidence="1">The sequence shown here is derived from an EMBL/GenBank/DDBJ whole genome shotgun (WGS) entry which is preliminary data.</text>
</comment>
<dbReference type="RefSeq" id="WP_102267641.1">
    <property type="nucleotide sequence ID" value="NZ_CALVCM010000022.1"/>
</dbReference>